<keyword evidence="6" id="KW-0699">rRNA-binding</keyword>
<dbReference type="Gene3D" id="3.40.50.300">
    <property type="entry name" value="P-loop containing nucleotide triphosphate hydrolases"/>
    <property type="match status" value="1"/>
</dbReference>
<comment type="subcellular location">
    <subcellularLocation>
        <location evidence="6">Cytoplasm</location>
    </subcellularLocation>
    <subcellularLocation>
        <location evidence="6">Cell membrane</location>
        <topology evidence="6">Peripheral membrane protein</topology>
    </subcellularLocation>
</comment>
<feature type="binding site" evidence="6">
    <location>
        <begin position="12"/>
        <end position="19"/>
    </location>
    <ligand>
        <name>GTP</name>
        <dbReference type="ChEBI" id="CHEBI:37565"/>
    </ligand>
</feature>
<dbReference type="NCBIfam" id="TIGR00436">
    <property type="entry name" value="era"/>
    <property type="match status" value="1"/>
</dbReference>
<evidence type="ECO:0000256" key="7">
    <source>
        <dbReference type="PROSITE-ProRule" id="PRU01050"/>
    </source>
</evidence>
<dbReference type="Gene3D" id="3.30.300.20">
    <property type="match status" value="1"/>
</dbReference>
<dbReference type="SUPFAM" id="SSF54814">
    <property type="entry name" value="Prokaryotic type KH domain (KH-domain type II)"/>
    <property type="match status" value="1"/>
</dbReference>
<dbReference type="GO" id="GO:0070181">
    <property type="term" value="F:small ribosomal subunit rRNA binding"/>
    <property type="evidence" value="ECO:0007669"/>
    <property type="project" value="UniProtKB-UniRule"/>
</dbReference>
<dbReference type="NCBIfam" id="TIGR00231">
    <property type="entry name" value="small_GTP"/>
    <property type="match status" value="1"/>
</dbReference>
<name>A0A5C0UFR6_9PROT</name>
<dbReference type="GO" id="GO:0003924">
    <property type="term" value="F:GTPase activity"/>
    <property type="evidence" value="ECO:0007669"/>
    <property type="project" value="UniProtKB-UniRule"/>
</dbReference>
<dbReference type="KEGG" id="cpri:FZC34_01385"/>
<keyword evidence="5 6" id="KW-0342">GTP-binding</keyword>
<evidence type="ECO:0000313" key="9">
    <source>
        <dbReference type="EMBL" id="QEK38560.1"/>
    </source>
</evidence>
<dbReference type="HAMAP" id="MF_00367">
    <property type="entry name" value="GTPase_Era"/>
    <property type="match status" value="1"/>
</dbReference>
<organism evidence="9 10">
    <name type="scientific">Candidatus Cytomitobacter primus</name>
    <dbReference type="NCBI Taxonomy" id="2066024"/>
    <lineage>
        <taxon>Bacteria</taxon>
        <taxon>Pseudomonadati</taxon>
        <taxon>Pseudomonadota</taxon>
        <taxon>Alphaproteobacteria</taxon>
        <taxon>Holosporales</taxon>
        <taxon>Holosporaceae</taxon>
        <taxon>Candidatus Cytomitobacter</taxon>
    </lineage>
</organism>
<dbReference type="PROSITE" id="PS51713">
    <property type="entry name" value="G_ERA"/>
    <property type="match status" value="1"/>
</dbReference>
<dbReference type="CDD" id="cd04163">
    <property type="entry name" value="Era"/>
    <property type="match status" value="1"/>
</dbReference>
<dbReference type="InterPro" id="IPR005662">
    <property type="entry name" value="GTPase_Era-like"/>
</dbReference>
<dbReference type="InterPro" id="IPR030388">
    <property type="entry name" value="G_ERA_dom"/>
</dbReference>
<comment type="caution">
    <text evidence="7">Lacks conserved residue(s) required for the propagation of feature annotation.</text>
</comment>
<feature type="binding site" evidence="6">
    <location>
        <begin position="121"/>
        <end position="124"/>
    </location>
    <ligand>
        <name>GTP</name>
        <dbReference type="ChEBI" id="CHEBI:37565"/>
    </ligand>
</feature>
<dbReference type="PRINTS" id="PR00326">
    <property type="entry name" value="GTP1OBG"/>
</dbReference>
<keyword evidence="6" id="KW-0963">Cytoplasm</keyword>
<comment type="similarity">
    <text evidence="1 6 7">Belongs to the TRAFAC class TrmE-Era-EngA-EngB-Septin-like GTPase superfamily. Era GTPase family.</text>
</comment>
<feature type="binding site" evidence="6">
    <location>
        <begin position="59"/>
        <end position="63"/>
    </location>
    <ligand>
        <name>GTP</name>
        <dbReference type="ChEBI" id="CHEBI:37565"/>
    </ligand>
</feature>
<evidence type="ECO:0000256" key="5">
    <source>
        <dbReference type="ARBA" id="ARBA00023134"/>
    </source>
</evidence>
<dbReference type="InterPro" id="IPR015946">
    <property type="entry name" value="KH_dom-like_a/b"/>
</dbReference>
<dbReference type="AlphaFoldDB" id="A0A5C0UFR6"/>
<comment type="subunit">
    <text evidence="6">Monomer.</text>
</comment>
<evidence type="ECO:0000256" key="6">
    <source>
        <dbReference type="HAMAP-Rule" id="MF_00367"/>
    </source>
</evidence>
<sequence>MNKKVAQIAIIGSPNVGKSSLLNYWLDTKVSIVSSKPHTTRNAVFGSITKDDSQIVFVDTPGFARPSGVWGKHLSSSLKNALKDVEAILLVIDAAKPLKIGTEILLELALKSEKKLFITIHKSDAVKNADLLKITQWIKDKGYTDGVHLTSTNNQHGVDVLLEDMFKEAKDGNWLFDENEKTNLTKEWIGAEYVREKAFYLLHEEIPFHLAVVPRKWSFDNEKAWELYVEIIIYNKNHKKIIVGNRGSMIKEIGSAARAELMTKWGKGSLFVEVSVDPDFKENILHIYK</sequence>
<dbReference type="Pfam" id="PF01926">
    <property type="entry name" value="MMR_HSR1"/>
    <property type="match status" value="1"/>
</dbReference>
<feature type="domain" description="Era-type G" evidence="8">
    <location>
        <begin position="4"/>
        <end position="172"/>
    </location>
</feature>
<dbReference type="OrthoDB" id="9805918at2"/>
<keyword evidence="3 6" id="KW-0547">Nucleotide-binding</keyword>
<evidence type="ECO:0000256" key="2">
    <source>
        <dbReference type="ARBA" id="ARBA00020484"/>
    </source>
</evidence>
<dbReference type="Proteomes" id="UP000325004">
    <property type="component" value="Chromosome"/>
</dbReference>
<evidence type="ECO:0000256" key="1">
    <source>
        <dbReference type="ARBA" id="ARBA00007921"/>
    </source>
</evidence>
<dbReference type="PANTHER" id="PTHR42698:SF1">
    <property type="entry name" value="GTPASE ERA, MITOCHONDRIAL"/>
    <property type="match status" value="1"/>
</dbReference>
<keyword evidence="6" id="KW-1003">Cell membrane</keyword>
<dbReference type="InterPro" id="IPR006073">
    <property type="entry name" value="GTP-bd"/>
</dbReference>
<dbReference type="GO" id="GO:0005525">
    <property type="term" value="F:GTP binding"/>
    <property type="evidence" value="ECO:0007669"/>
    <property type="project" value="UniProtKB-UniRule"/>
</dbReference>
<dbReference type="InterPro" id="IPR004044">
    <property type="entry name" value="KH_dom_type_2"/>
</dbReference>
<accession>A0A5C0UFR6</accession>
<dbReference type="GO" id="GO:0005886">
    <property type="term" value="C:plasma membrane"/>
    <property type="evidence" value="ECO:0007669"/>
    <property type="project" value="UniProtKB-SubCell"/>
</dbReference>
<dbReference type="Pfam" id="PF07650">
    <property type="entry name" value="KH_2"/>
    <property type="match status" value="1"/>
</dbReference>
<evidence type="ECO:0000256" key="3">
    <source>
        <dbReference type="ARBA" id="ARBA00022741"/>
    </source>
</evidence>
<keyword evidence="6" id="KW-0690">Ribosome biogenesis</keyword>
<dbReference type="GO" id="GO:0005737">
    <property type="term" value="C:cytoplasm"/>
    <property type="evidence" value="ECO:0007669"/>
    <property type="project" value="UniProtKB-SubCell"/>
</dbReference>
<reference evidence="9 10" key="1">
    <citation type="submission" date="2019-08" db="EMBL/GenBank/DDBJ databases">
        <title>Highly reduced genomes of protist endosymbionts show evolutionary convergence.</title>
        <authorList>
            <person name="George E."/>
            <person name="Husnik F."/>
            <person name="Tashyreva D."/>
            <person name="Prokopchuk G."/>
            <person name="Horak A."/>
            <person name="Kwong W.K."/>
            <person name="Lukes J."/>
            <person name="Keeling P.J."/>
        </authorList>
    </citation>
    <scope>NUCLEOTIDE SEQUENCE [LARGE SCALE GENOMIC DNA]</scope>
    <source>
        <strain evidence="9">1604LC</strain>
    </source>
</reference>
<dbReference type="SUPFAM" id="SSF52540">
    <property type="entry name" value="P-loop containing nucleoside triphosphate hydrolases"/>
    <property type="match status" value="1"/>
</dbReference>
<evidence type="ECO:0000259" key="8">
    <source>
        <dbReference type="PROSITE" id="PS51713"/>
    </source>
</evidence>
<evidence type="ECO:0000313" key="10">
    <source>
        <dbReference type="Proteomes" id="UP000325004"/>
    </source>
</evidence>
<gene>
    <name evidence="6 9" type="primary">era</name>
    <name evidence="9" type="ORF">FZC34_01385</name>
</gene>
<comment type="function">
    <text evidence="6">An essential GTPase that binds both GDP and GTP, with rapid nucleotide exchange. Plays a role in 16S rRNA processing and 30S ribosomal subunit biogenesis and possibly also in cell cycle regulation and energy metabolism.</text>
</comment>
<dbReference type="InterPro" id="IPR009019">
    <property type="entry name" value="KH_sf_prok-type"/>
</dbReference>
<protein>
    <recommendedName>
        <fullName evidence="2 6">GTPase Era</fullName>
    </recommendedName>
</protein>
<keyword evidence="4 6" id="KW-0694">RNA-binding</keyword>
<dbReference type="EMBL" id="CP043316">
    <property type="protein sequence ID" value="QEK38560.1"/>
    <property type="molecule type" value="Genomic_DNA"/>
</dbReference>
<keyword evidence="10" id="KW-1185">Reference proteome</keyword>
<dbReference type="GO" id="GO:0000028">
    <property type="term" value="P:ribosomal small subunit assembly"/>
    <property type="evidence" value="ECO:0007669"/>
    <property type="project" value="TreeGrafter"/>
</dbReference>
<dbReference type="RefSeq" id="WP_148971679.1">
    <property type="nucleotide sequence ID" value="NZ_CP043316.1"/>
</dbReference>
<keyword evidence="6" id="KW-0472">Membrane</keyword>
<dbReference type="PANTHER" id="PTHR42698">
    <property type="entry name" value="GTPASE ERA"/>
    <property type="match status" value="1"/>
</dbReference>
<evidence type="ECO:0000256" key="4">
    <source>
        <dbReference type="ARBA" id="ARBA00022884"/>
    </source>
</evidence>
<proteinExistence type="inferred from homology"/>
<dbReference type="CDD" id="cd22534">
    <property type="entry name" value="KH-II_Era"/>
    <property type="match status" value="1"/>
</dbReference>
<dbReference type="InterPro" id="IPR027417">
    <property type="entry name" value="P-loop_NTPase"/>
</dbReference>
<dbReference type="GO" id="GO:0043024">
    <property type="term" value="F:ribosomal small subunit binding"/>
    <property type="evidence" value="ECO:0007669"/>
    <property type="project" value="TreeGrafter"/>
</dbReference>
<dbReference type="InterPro" id="IPR005225">
    <property type="entry name" value="Small_GTP-bd"/>
</dbReference>